<accession>A0A3L9MAV3</accession>
<comment type="caution">
    <text evidence="2">The sequence shown here is derived from an EMBL/GenBank/DDBJ whole genome shotgun (WGS) entry which is preliminary data.</text>
</comment>
<evidence type="ECO:0000313" key="3">
    <source>
        <dbReference type="Proteomes" id="UP000275348"/>
    </source>
</evidence>
<protein>
    <recommendedName>
        <fullName evidence="4">Lipoprotein</fullName>
    </recommendedName>
</protein>
<feature type="signal peptide" evidence="1">
    <location>
        <begin position="1"/>
        <end position="28"/>
    </location>
</feature>
<feature type="chain" id="PRO_5018289604" description="Lipoprotein" evidence="1">
    <location>
        <begin position="29"/>
        <end position="121"/>
    </location>
</feature>
<dbReference type="PROSITE" id="PS51257">
    <property type="entry name" value="PROKAR_LIPOPROTEIN"/>
    <property type="match status" value="1"/>
</dbReference>
<dbReference type="Proteomes" id="UP000275348">
    <property type="component" value="Unassembled WGS sequence"/>
</dbReference>
<sequence>MINRFKYLTNFKQLRITCWIILSCFALASCTIKEAIFETVGLTFEKPYNKTKSTSTCYTTNQLKVKSYKQQQNIKFNVKATDLLPFFVVNHKPYSDSYNFDYHNNSPPKYILYLQLKIAIV</sequence>
<keyword evidence="1" id="KW-0732">Signal</keyword>
<dbReference type="EMBL" id="RDOJ01000009">
    <property type="protein sequence ID" value="RLZ09703.1"/>
    <property type="molecule type" value="Genomic_DNA"/>
</dbReference>
<evidence type="ECO:0000256" key="1">
    <source>
        <dbReference type="SAM" id="SignalP"/>
    </source>
</evidence>
<evidence type="ECO:0000313" key="2">
    <source>
        <dbReference type="EMBL" id="RLZ09703.1"/>
    </source>
</evidence>
<gene>
    <name evidence="2" type="ORF">EAH69_07910</name>
</gene>
<name>A0A3L9MAV3_9FLAO</name>
<evidence type="ECO:0008006" key="4">
    <source>
        <dbReference type="Google" id="ProtNLM"/>
    </source>
</evidence>
<organism evidence="2 3">
    <name type="scientific">Faecalibacter macacae</name>
    <dbReference type="NCBI Taxonomy" id="1859289"/>
    <lineage>
        <taxon>Bacteria</taxon>
        <taxon>Pseudomonadati</taxon>
        <taxon>Bacteroidota</taxon>
        <taxon>Flavobacteriia</taxon>
        <taxon>Flavobacteriales</taxon>
        <taxon>Weeksellaceae</taxon>
        <taxon>Faecalibacter</taxon>
    </lineage>
</organism>
<reference evidence="2 3" key="1">
    <citation type="submission" date="2018-10" db="EMBL/GenBank/DDBJ databases">
        <authorList>
            <person name="Chen X."/>
        </authorList>
    </citation>
    <scope>NUCLEOTIDE SEQUENCE [LARGE SCALE GENOMIC DNA]</scope>
    <source>
        <strain evidence="2 3">YIM 102668</strain>
    </source>
</reference>
<proteinExistence type="predicted"/>
<keyword evidence="3" id="KW-1185">Reference proteome</keyword>
<dbReference type="AlphaFoldDB" id="A0A3L9MAV3"/>